<dbReference type="Gene3D" id="1.10.287.130">
    <property type="match status" value="1"/>
</dbReference>
<evidence type="ECO:0000256" key="2">
    <source>
        <dbReference type="ARBA" id="ARBA00004651"/>
    </source>
</evidence>
<name>A0A6I3W6Y1_9PSED</name>
<evidence type="ECO:0000256" key="9">
    <source>
        <dbReference type="ARBA" id="ARBA00022989"/>
    </source>
</evidence>
<evidence type="ECO:0000256" key="11">
    <source>
        <dbReference type="ARBA" id="ARBA00023136"/>
    </source>
</evidence>
<keyword evidence="9 14" id="KW-1133">Transmembrane helix</keyword>
<dbReference type="OrthoDB" id="9770795at2"/>
<evidence type="ECO:0000313" key="18">
    <source>
        <dbReference type="EMBL" id="MUF03651.1"/>
    </source>
</evidence>
<feature type="modified residue" description="4-aspartylphosphate" evidence="13">
    <location>
        <position position="902"/>
    </location>
</feature>
<dbReference type="InterPro" id="IPR011006">
    <property type="entry name" value="CheY-like_superfamily"/>
</dbReference>
<dbReference type="PRINTS" id="PR00344">
    <property type="entry name" value="BCTRLSENSOR"/>
</dbReference>
<keyword evidence="11 14" id="KW-0472">Membrane</keyword>
<dbReference type="PANTHER" id="PTHR45339">
    <property type="entry name" value="HYBRID SIGNAL TRANSDUCTION HISTIDINE KINASE J"/>
    <property type="match status" value="1"/>
</dbReference>
<evidence type="ECO:0000256" key="13">
    <source>
        <dbReference type="PROSITE-ProRule" id="PRU00169"/>
    </source>
</evidence>
<dbReference type="CDD" id="cd16922">
    <property type="entry name" value="HATPase_EvgS-ArcB-TorS-like"/>
    <property type="match status" value="1"/>
</dbReference>
<keyword evidence="4" id="KW-1003">Cell membrane</keyword>
<dbReference type="SMART" id="SM00388">
    <property type="entry name" value="HisKA"/>
    <property type="match status" value="1"/>
</dbReference>
<evidence type="ECO:0000256" key="12">
    <source>
        <dbReference type="PROSITE-ProRule" id="PRU00110"/>
    </source>
</evidence>
<gene>
    <name evidence="18" type="ORF">GNF76_04860</name>
</gene>
<evidence type="ECO:0000256" key="5">
    <source>
        <dbReference type="ARBA" id="ARBA00022553"/>
    </source>
</evidence>
<dbReference type="EMBL" id="WNNK01000003">
    <property type="protein sequence ID" value="MUF03651.1"/>
    <property type="molecule type" value="Genomic_DNA"/>
</dbReference>
<evidence type="ECO:0000313" key="19">
    <source>
        <dbReference type="Proteomes" id="UP000438196"/>
    </source>
</evidence>
<dbReference type="Gene3D" id="3.30.565.10">
    <property type="entry name" value="Histidine kinase-like ATPase, C-terminal domain"/>
    <property type="match status" value="1"/>
</dbReference>
<dbReference type="InterPro" id="IPR036890">
    <property type="entry name" value="HATPase_C_sf"/>
</dbReference>
<dbReference type="SMART" id="SM00387">
    <property type="entry name" value="HATPase_c"/>
    <property type="match status" value="1"/>
</dbReference>
<dbReference type="FunFam" id="3.30.565.10:FF:000010">
    <property type="entry name" value="Sensor histidine kinase RcsC"/>
    <property type="match status" value="1"/>
</dbReference>
<dbReference type="Pfam" id="PF00072">
    <property type="entry name" value="Response_reg"/>
    <property type="match status" value="1"/>
</dbReference>
<dbReference type="PANTHER" id="PTHR45339:SF1">
    <property type="entry name" value="HYBRID SIGNAL TRANSDUCTION HISTIDINE KINASE J"/>
    <property type="match status" value="1"/>
</dbReference>
<dbReference type="SUPFAM" id="SSF47384">
    <property type="entry name" value="Homodimeric domain of signal transducing histidine kinase"/>
    <property type="match status" value="1"/>
</dbReference>
<dbReference type="InterPro" id="IPR003661">
    <property type="entry name" value="HisK_dim/P_dom"/>
</dbReference>
<dbReference type="AlphaFoldDB" id="A0A6I3W6Y1"/>
<evidence type="ECO:0000259" key="16">
    <source>
        <dbReference type="PROSITE" id="PS50110"/>
    </source>
</evidence>
<dbReference type="InterPro" id="IPR003594">
    <property type="entry name" value="HATPase_dom"/>
</dbReference>
<accession>A0A6I3W6Y1</accession>
<feature type="domain" description="Histidine kinase" evidence="15">
    <location>
        <begin position="499"/>
        <end position="719"/>
    </location>
</feature>
<organism evidence="18 19">
    <name type="scientific">Pseudomonas spelaei</name>
    <dbReference type="NCBI Taxonomy" id="1055469"/>
    <lineage>
        <taxon>Bacteria</taxon>
        <taxon>Pseudomonadati</taxon>
        <taxon>Pseudomonadota</taxon>
        <taxon>Gammaproteobacteria</taxon>
        <taxon>Pseudomonadales</taxon>
        <taxon>Pseudomonadaceae</taxon>
        <taxon>Pseudomonas</taxon>
    </lineage>
</organism>
<dbReference type="RefSeq" id="WP_155582042.1">
    <property type="nucleotide sequence ID" value="NZ_JBHSTH010000021.1"/>
</dbReference>
<dbReference type="CDD" id="cd17546">
    <property type="entry name" value="REC_hyHK_CKI1_RcsC-like"/>
    <property type="match status" value="1"/>
</dbReference>
<protein>
    <recommendedName>
        <fullName evidence="3">histidine kinase</fullName>
        <ecNumber evidence="3">2.7.13.3</ecNumber>
    </recommendedName>
</protein>
<proteinExistence type="predicted"/>
<evidence type="ECO:0000256" key="7">
    <source>
        <dbReference type="ARBA" id="ARBA00022741"/>
    </source>
</evidence>
<dbReference type="Pfam" id="PF02518">
    <property type="entry name" value="HATPase_c"/>
    <property type="match status" value="1"/>
</dbReference>
<dbReference type="CDD" id="cd00082">
    <property type="entry name" value="HisKA"/>
    <property type="match status" value="1"/>
</dbReference>
<dbReference type="Pfam" id="PF01627">
    <property type="entry name" value="Hpt"/>
    <property type="match status" value="1"/>
</dbReference>
<evidence type="ECO:0000256" key="6">
    <source>
        <dbReference type="ARBA" id="ARBA00022692"/>
    </source>
</evidence>
<evidence type="ECO:0000256" key="4">
    <source>
        <dbReference type="ARBA" id="ARBA00022475"/>
    </source>
</evidence>
<dbReference type="Gene3D" id="3.40.50.2300">
    <property type="match status" value="1"/>
</dbReference>
<dbReference type="InterPro" id="IPR008207">
    <property type="entry name" value="Sig_transdc_His_kin_Hpt_dom"/>
</dbReference>
<dbReference type="PROSITE" id="PS50110">
    <property type="entry name" value="RESPONSE_REGULATORY"/>
    <property type="match status" value="1"/>
</dbReference>
<keyword evidence="6 14" id="KW-0812">Transmembrane</keyword>
<dbReference type="GO" id="GO:0000155">
    <property type="term" value="F:phosphorelay sensor kinase activity"/>
    <property type="evidence" value="ECO:0007669"/>
    <property type="project" value="InterPro"/>
</dbReference>
<comment type="caution">
    <text evidence="18">The sequence shown here is derived from an EMBL/GenBank/DDBJ whole genome shotgun (WGS) entry which is preliminary data.</text>
</comment>
<sequence length="1086" mass="120525">MKSIRSNLRKLSRSSLRFNFILLSSFLLTIFFFGASYWVIYKVLETQRAKVNYHYFRMVGAIHEHELFLLQVIRSTSAPYHPNVGTMLPSITEVKSLHLTRYEVAGTPRTSTFSMVLPDSASQGADHQTASRKLELGMMLSNFHHGFWNDSPYSAPQMFLLDLNSEVGLAIPAIERRGRHGEEAPNGFLHVVEKVSRALHENPPDPIAHRVYWRAGAAFLGREHSEMLAYVADAVPDDSWIMNGATPQVVAATLFELNSINDYNPLLRTPVFDSLDLISPDGVVLLGSGSSKSDYEDGIYLTWKGLLIKRSSGSENSWHALYHVGYQQLFQDAKWQLFNVVLLLVTCVGLGWLLLRWQRKNIVKPADHYYGSLVSRNEFSQGIIQATPVALCVIKESDRQLVMQNSLALQWFGEQNDLAQLTRDWHMFEDGNPVYGETCAMIGSLCLHARFAPTTYQGEPASLCAFIDITAHKEAESELVVSRNRANAANAEKSRFLATMSHEIRTPLYGVVGTLELLGLTHLSQQQDGYLRTIKGSSNILLQLISDILDLSKIEAGEMSLELGHFAPLEVVEEALRNYSAIAEGKGLLLYSCVDTDLPGLVLGDGMRVRQIINNLLNNAIKFTKEGRVTLHLNVLGREDGRVRLHWQIIDTGVGISKEQQVNLFEPFFQANNQQPASSGTGLGLSICSQLSQMMEGTLEVVSAPGLGSSFSFEVELQEVQSSVQLPEVIEAGNAEIHVRSPVAELTHDICQWLEMSVGNVVAWDEQTQEPPDRTALLLELLPESLLAVDWQGPRVVAGHDASVQPLLSEHRWRVNVHNRLGVAHGVMLALGWPVALPTPSDSERPKGILGLRVLLAEDHPVNQALLSEQLEQLGCSVTLVGNGQEALECLKDADFDVVLTDVNMPVMDGYEFVTRLRLTHGVLPVIAVTANAFQEEGDRCIAAGMNAWLTKPISLHALLTCLRKVTDEKAVRMIRAKSRNETRSQGDAEDLLALPERIRTLFVSSMEEDLKAIHAAMERNDIDEIIRLLHRIRGALSVARIPSLIAASREVEIALKEGVTVSSVPGLRRLLGRFQALLNQLVDTH</sequence>
<dbReference type="Gene3D" id="1.20.120.160">
    <property type="entry name" value="HPT domain"/>
    <property type="match status" value="1"/>
</dbReference>
<dbReference type="InterPro" id="IPR005467">
    <property type="entry name" value="His_kinase_dom"/>
</dbReference>
<feature type="modified residue" description="Phosphohistidine" evidence="12">
    <location>
        <position position="1031"/>
    </location>
</feature>
<keyword evidence="5 13" id="KW-0597">Phosphoprotein</keyword>
<dbReference type="EC" id="2.7.13.3" evidence="3"/>
<reference evidence="18 19" key="1">
    <citation type="submission" date="2019-11" db="EMBL/GenBank/DDBJ databases">
        <title>Pseudomonas karstica sp. nov. and Pseudomonas spelaei sp. nov. from karst caves.</title>
        <authorList>
            <person name="Zeman M."/>
        </authorList>
    </citation>
    <scope>NUCLEOTIDE SEQUENCE [LARGE SCALE GENOMIC DNA]</scope>
    <source>
        <strain evidence="18 19">CCM 7893</strain>
    </source>
</reference>
<feature type="transmembrane region" description="Helical" evidence="14">
    <location>
        <begin position="20"/>
        <end position="40"/>
    </location>
</feature>
<dbReference type="SUPFAM" id="SSF47226">
    <property type="entry name" value="Histidine-containing phosphotransfer domain, HPT domain"/>
    <property type="match status" value="1"/>
</dbReference>
<evidence type="ECO:0000256" key="10">
    <source>
        <dbReference type="ARBA" id="ARBA00023012"/>
    </source>
</evidence>
<dbReference type="SUPFAM" id="SSF52172">
    <property type="entry name" value="CheY-like"/>
    <property type="match status" value="1"/>
</dbReference>
<dbReference type="GO" id="GO:0005886">
    <property type="term" value="C:plasma membrane"/>
    <property type="evidence" value="ECO:0007669"/>
    <property type="project" value="UniProtKB-SubCell"/>
</dbReference>
<dbReference type="InterPro" id="IPR004358">
    <property type="entry name" value="Sig_transdc_His_kin-like_C"/>
</dbReference>
<feature type="domain" description="HPt" evidence="17">
    <location>
        <begin position="992"/>
        <end position="1086"/>
    </location>
</feature>
<dbReference type="InterPro" id="IPR036641">
    <property type="entry name" value="HPT_dom_sf"/>
</dbReference>
<dbReference type="Pfam" id="PF00512">
    <property type="entry name" value="HisKA"/>
    <property type="match status" value="1"/>
</dbReference>
<dbReference type="GO" id="GO:0005524">
    <property type="term" value="F:ATP binding"/>
    <property type="evidence" value="ECO:0007669"/>
    <property type="project" value="UniProtKB-KW"/>
</dbReference>
<dbReference type="SUPFAM" id="SSF55874">
    <property type="entry name" value="ATPase domain of HSP90 chaperone/DNA topoisomerase II/histidine kinase"/>
    <property type="match status" value="1"/>
</dbReference>
<evidence type="ECO:0000256" key="14">
    <source>
        <dbReference type="SAM" id="Phobius"/>
    </source>
</evidence>
<dbReference type="SMART" id="SM00448">
    <property type="entry name" value="REC"/>
    <property type="match status" value="1"/>
</dbReference>
<evidence type="ECO:0000256" key="3">
    <source>
        <dbReference type="ARBA" id="ARBA00012438"/>
    </source>
</evidence>
<dbReference type="InterPro" id="IPR036097">
    <property type="entry name" value="HisK_dim/P_sf"/>
</dbReference>
<evidence type="ECO:0000256" key="1">
    <source>
        <dbReference type="ARBA" id="ARBA00000085"/>
    </source>
</evidence>
<evidence type="ECO:0000256" key="8">
    <source>
        <dbReference type="ARBA" id="ARBA00022840"/>
    </source>
</evidence>
<feature type="domain" description="Response regulatory" evidence="16">
    <location>
        <begin position="853"/>
        <end position="967"/>
    </location>
</feature>
<keyword evidence="8" id="KW-0067">ATP-binding</keyword>
<evidence type="ECO:0000259" key="15">
    <source>
        <dbReference type="PROSITE" id="PS50109"/>
    </source>
</evidence>
<dbReference type="Proteomes" id="UP000438196">
    <property type="component" value="Unassembled WGS sequence"/>
</dbReference>
<dbReference type="PROSITE" id="PS50894">
    <property type="entry name" value="HPT"/>
    <property type="match status" value="1"/>
</dbReference>
<dbReference type="PROSITE" id="PS50109">
    <property type="entry name" value="HIS_KIN"/>
    <property type="match status" value="1"/>
</dbReference>
<keyword evidence="10" id="KW-0902">Two-component regulatory system</keyword>
<comment type="subcellular location">
    <subcellularLocation>
        <location evidence="2">Cell membrane</location>
        <topology evidence="2">Multi-pass membrane protein</topology>
    </subcellularLocation>
</comment>
<keyword evidence="7" id="KW-0547">Nucleotide-binding</keyword>
<dbReference type="InterPro" id="IPR001789">
    <property type="entry name" value="Sig_transdc_resp-reg_receiver"/>
</dbReference>
<comment type="catalytic activity">
    <reaction evidence="1">
        <text>ATP + protein L-histidine = ADP + protein N-phospho-L-histidine.</text>
        <dbReference type="EC" id="2.7.13.3"/>
    </reaction>
</comment>
<evidence type="ECO:0000259" key="17">
    <source>
        <dbReference type="PROSITE" id="PS50894"/>
    </source>
</evidence>
<keyword evidence="19" id="KW-1185">Reference proteome</keyword>